<reference evidence="3" key="3">
    <citation type="submission" date="2015-04" db="UniProtKB">
        <authorList>
            <consortium name="EnsemblPlants"/>
        </authorList>
    </citation>
    <scope>IDENTIFICATION</scope>
    <source>
        <strain evidence="3">cv. Jemalong A17</strain>
    </source>
</reference>
<keyword evidence="4" id="KW-1185">Reference proteome</keyword>
<dbReference type="PaxDb" id="3880-AET03004"/>
<gene>
    <name evidence="1" type="ordered locus">MTR_8g060960</name>
    <name evidence="2" type="ORF">MtrunA17_Chr8g0360101</name>
</gene>
<dbReference type="Gramene" id="rna47146">
    <property type="protein sequence ID" value="RHN40901.1"/>
    <property type="gene ID" value="gene47146"/>
</dbReference>
<dbReference type="Proteomes" id="UP000002051">
    <property type="component" value="Chromosome 8"/>
</dbReference>
<dbReference type="Proteomes" id="UP000265566">
    <property type="component" value="Chromosome 8"/>
</dbReference>
<evidence type="ECO:0000313" key="3">
    <source>
        <dbReference type="EnsemblPlants" id="AET03004"/>
    </source>
</evidence>
<dbReference type="EnsemblPlants" id="AET03004">
    <property type="protein sequence ID" value="AET03004"/>
    <property type="gene ID" value="MTR_8g060960"/>
</dbReference>
<reference evidence="1 4" key="2">
    <citation type="journal article" date="2014" name="BMC Genomics">
        <title>An improved genome release (version Mt4.0) for the model legume Medicago truncatula.</title>
        <authorList>
            <person name="Tang H."/>
            <person name="Krishnakumar V."/>
            <person name="Bidwell S."/>
            <person name="Rosen B."/>
            <person name="Chan A."/>
            <person name="Zhou S."/>
            <person name="Gentzbittel L."/>
            <person name="Childs K.L."/>
            <person name="Yandell M."/>
            <person name="Gundlach H."/>
            <person name="Mayer K.F."/>
            <person name="Schwartz D.C."/>
            <person name="Town C.D."/>
        </authorList>
    </citation>
    <scope>GENOME REANNOTATION</scope>
    <source>
        <strain evidence="3 4">cv. Jemalong A17</strain>
    </source>
</reference>
<protein>
    <submittedName>
        <fullName evidence="1 3">Uncharacterized protein</fullName>
    </submittedName>
</protein>
<evidence type="ECO:0000313" key="2">
    <source>
        <dbReference type="EMBL" id="RHN40901.1"/>
    </source>
</evidence>
<evidence type="ECO:0000313" key="1">
    <source>
        <dbReference type="EMBL" id="AET03004.1"/>
    </source>
</evidence>
<reference evidence="1 4" key="1">
    <citation type="journal article" date="2011" name="Nature">
        <title>The Medicago genome provides insight into the evolution of rhizobial symbioses.</title>
        <authorList>
            <person name="Young N.D."/>
            <person name="Debelle F."/>
            <person name="Oldroyd G.E."/>
            <person name="Geurts R."/>
            <person name="Cannon S.B."/>
            <person name="Udvardi M.K."/>
            <person name="Benedito V.A."/>
            <person name="Mayer K.F."/>
            <person name="Gouzy J."/>
            <person name="Schoof H."/>
            <person name="Van de Peer Y."/>
            <person name="Proost S."/>
            <person name="Cook D.R."/>
            <person name="Meyers B.C."/>
            <person name="Spannagl M."/>
            <person name="Cheung F."/>
            <person name="De Mita S."/>
            <person name="Krishnakumar V."/>
            <person name="Gundlach H."/>
            <person name="Zhou S."/>
            <person name="Mudge J."/>
            <person name="Bharti A.K."/>
            <person name="Murray J.D."/>
            <person name="Naoumkina M.A."/>
            <person name="Rosen B."/>
            <person name="Silverstein K.A."/>
            <person name="Tang H."/>
            <person name="Rombauts S."/>
            <person name="Zhao P.X."/>
            <person name="Zhou P."/>
            <person name="Barbe V."/>
            <person name="Bardou P."/>
            <person name="Bechner M."/>
            <person name="Bellec A."/>
            <person name="Berger A."/>
            <person name="Berges H."/>
            <person name="Bidwell S."/>
            <person name="Bisseling T."/>
            <person name="Choisne N."/>
            <person name="Couloux A."/>
            <person name="Denny R."/>
            <person name="Deshpande S."/>
            <person name="Dai X."/>
            <person name="Doyle J.J."/>
            <person name="Dudez A.M."/>
            <person name="Farmer A.D."/>
            <person name="Fouteau S."/>
            <person name="Franken C."/>
            <person name="Gibelin C."/>
            <person name="Gish J."/>
            <person name="Goldstein S."/>
            <person name="Gonzalez A.J."/>
            <person name="Green P.J."/>
            <person name="Hallab A."/>
            <person name="Hartog M."/>
            <person name="Hua A."/>
            <person name="Humphray S.J."/>
            <person name="Jeong D.H."/>
            <person name="Jing Y."/>
            <person name="Jocker A."/>
            <person name="Kenton S.M."/>
            <person name="Kim D.J."/>
            <person name="Klee K."/>
            <person name="Lai H."/>
            <person name="Lang C."/>
            <person name="Lin S."/>
            <person name="Macmil S.L."/>
            <person name="Magdelenat G."/>
            <person name="Matthews L."/>
            <person name="McCorrison J."/>
            <person name="Monaghan E.L."/>
            <person name="Mun J.H."/>
            <person name="Najar F.Z."/>
            <person name="Nicholson C."/>
            <person name="Noirot C."/>
            <person name="O'Bleness M."/>
            <person name="Paule C.R."/>
            <person name="Poulain J."/>
            <person name="Prion F."/>
            <person name="Qin B."/>
            <person name="Qu C."/>
            <person name="Retzel E.F."/>
            <person name="Riddle C."/>
            <person name="Sallet E."/>
            <person name="Samain S."/>
            <person name="Samson N."/>
            <person name="Sanders I."/>
            <person name="Saurat O."/>
            <person name="Scarpelli C."/>
            <person name="Schiex T."/>
            <person name="Segurens B."/>
            <person name="Severin A.J."/>
            <person name="Sherrier D.J."/>
            <person name="Shi R."/>
            <person name="Sims S."/>
            <person name="Singer S.R."/>
            <person name="Sinharoy S."/>
            <person name="Sterck L."/>
            <person name="Viollet A."/>
            <person name="Wang B.B."/>
            <person name="Wang K."/>
            <person name="Wang M."/>
            <person name="Wang X."/>
            <person name="Warfsmann J."/>
            <person name="Weissenbach J."/>
            <person name="White D.D."/>
            <person name="White J.D."/>
            <person name="Wiley G.B."/>
            <person name="Wincker P."/>
            <person name="Xing Y."/>
            <person name="Yang L."/>
            <person name="Yao Z."/>
            <person name="Ying F."/>
            <person name="Zhai J."/>
            <person name="Zhou L."/>
            <person name="Zuber A."/>
            <person name="Denarie J."/>
            <person name="Dixon R.A."/>
            <person name="May G.D."/>
            <person name="Schwartz D.C."/>
            <person name="Rogers J."/>
            <person name="Quetier F."/>
            <person name="Town C.D."/>
            <person name="Roe B.A."/>
        </authorList>
    </citation>
    <scope>NUCLEOTIDE SEQUENCE [LARGE SCALE GENOMIC DNA]</scope>
    <source>
        <strain evidence="1">A17</strain>
        <strain evidence="3 4">cv. Jemalong A17</strain>
    </source>
</reference>
<proteinExistence type="predicted"/>
<name>G7LDP6_MEDTR</name>
<dbReference type="HOGENOM" id="CLU_2018660_0_0_1"/>
<dbReference type="EMBL" id="PSQE01000008">
    <property type="protein sequence ID" value="RHN40901.1"/>
    <property type="molecule type" value="Genomic_DNA"/>
</dbReference>
<reference evidence="2" key="5">
    <citation type="journal article" date="2018" name="Nat. Plants">
        <title>Whole-genome landscape of Medicago truncatula symbiotic genes.</title>
        <authorList>
            <person name="Pecrix Y."/>
            <person name="Gamas P."/>
            <person name="Carrere S."/>
        </authorList>
    </citation>
    <scope>NUCLEOTIDE SEQUENCE</scope>
    <source>
        <tissue evidence="2">Leaves</tissue>
    </source>
</reference>
<accession>G7LDP6</accession>
<evidence type="ECO:0000313" key="5">
    <source>
        <dbReference type="Proteomes" id="UP000265566"/>
    </source>
</evidence>
<sequence>MPGRRRHSCRYFVPKHIRKIRAKIGEPEVLLQNGTICTQRHMHAPIGIRHFGRHFWRQVGKRTVEVAFLVTPDASIYNYMSGLPTPTALDAVASTVHLKMKYHNGNGKVVTIHADLGGTQRLC</sequence>
<reference evidence="5" key="4">
    <citation type="journal article" date="2018" name="Nat. Plants">
        <title>Whole-genome landscape of Medicago truncatula symbiotic genes.</title>
        <authorList>
            <person name="Pecrix Y."/>
            <person name="Staton S.E."/>
            <person name="Sallet E."/>
            <person name="Lelandais-Briere C."/>
            <person name="Moreau S."/>
            <person name="Carrere S."/>
            <person name="Blein T."/>
            <person name="Jardinaud M.F."/>
            <person name="Latrasse D."/>
            <person name="Zouine M."/>
            <person name="Zahm M."/>
            <person name="Kreplak J."/>
            <person name="Mayjonade B."/>
            <person name="Satge C."/>
            <person name="Perez M."/>
            <person name="Cauet S."/>
            <person name="Marande W."/>
            <person name="Chantry-Darmon C."/>
            <person name="Lopez-Roques C."/>
            <person name="Bouchez O."/>
            <person name="Berard A."/>
            <person name="Debelle F."/>
            <person name="Munos S."/>
            <person name="Bendahmane A."/>
            <person name="Berges H."/>
            <person name="Niebel A."/>
            <person name="Buitink J."/>
            <person name="Frugier F."/>
            <person name="Benhamed M."/>
            <person name="Crespi M."/>
            <person name="Gouzy J."/>
            <person name="Gamas P."/>
        </authorList>
    </citation>
    <scope>NUCLEOTIDE SEQUENCE [LARGE SCALE GENOMIC DNA]</scope>
    <source>
        <strain evidence="5">cv. Jemalong A17</strain>
    </source>
</reference>
<dbReference type="AlphaFoldDB" id="G7LDP6"/>
<evidence type="ECO:0000313" key="4">
    <source>
        <dbReference type="Proteomes" id="UP000002051"/>
    </source>
</evidence>
<organism evidence="1 4">
    <name type="scientific">Medicago truncatula</name>
    <name type="common">Barrel medic</name>
    <name type="synonym">Medicago tribuloides</name>
    <dbReference type="NCBI Taxonomy" id="3880"/>
    <lineage>
        <taxon>Eukaryota</taxon>
        <taxon>Viridiplantae</taxon>
        <taxon>Streptophyta</taxon>
        <taxon>Embryophyta</taxon>
        <taxon>Tracheophyta</taxon>
        <taxon>Spermatophyta</taxon>
        <taxon>Magnoliopsida</taxon>
        <taxon>eudicotyledons</taxon>
        <taxon>Gunneridae</taxon>
        <taxon>Pentapetalae</taxon>
        <taxon>rosids</taxon>
        <taxon>fabids</taxon>
        <taxon>Fabales</taxon>
        <taxon>Fabaceae</taxon>
        <taxon>Papilionoideae</taxon>
        <taxon>50 kb inversion clade</taxon>
        <taxon>NPAAA clade</taxon>
        <taxon>Hologalegina</taxon>
        <taxon>IRL clade</taxon>
        <taxon>Trifolieae</taxon>
        <taxon>Medicago</taxon>
    </lineage>
</organism>
<dbReference type="EMBL" id="CM001224">
    <property type="protein sequence ID" value="AET03004.1"/>
    <property type="molecule type" value="Genomic_DNA"/>
</dbReference>